<evidence type="ECO:0000313" key="3">
    <source>
        <dbReference type="Proteomes" id="UP000031950"/>
    </source>
</evidence>
<comment type="caution">
    <text evidence="2">The sequence shown here is derived from an EMBL/GenBank/DDBJ whole genome shotgun (WGS) entry which is preliminary data.</text>
</comment>
<evidence type="ECO:0000256" key="1">
    <source>
        <dbReference type="SAM" id="Phobius"/>
    </source>
</evidence>
<dbReference type="Proteomes" id="UP000031950">
    <property type="component" value="Unassembled WGS sequence"/>
</dbReference>
<dbReference type="InterPro" id="IPR025018">
    <property type="entry name" value="DUF3953"/>
</dbReference>
<feature type="transmembrane region" description="Helical" evidence="1">
    <location>
        <begin position="55"/>
        <end position="76"/>
    </location>
</feature>
<keyword evidence="1" id="KW-0472">Membrane</keyword>
<dbReference type="RefSeq" id="WP_041121615.1">
    <property type="nucleotide sequence ID" value="NZ_JXRQ01000015.1"/>
</dbReference>
<sequence>MTLKILSIGSALLTFAFAMHGFITDSNIFLGWMMLSLAMMILLMGIEEIQKDKKWIGYISFGASILISISAFQEILRL</sequence>
<evidence type="ECO:0008006" key="4">
    <source>
        <dbReference type="Google" id="ProtNLM"/>
    </source>
</evidence>
<accession>A0A0C2W656</accession>
<dbReference type="Pfam" id="PF13129">
    <property type="entry name" value="DUF3953"/>
    <property type="match status" value="1"/>
</dbReference>
<name>A0A0C2W656_9BACL</name>
<keyword evidence="1" id="KW-0812">Transmembrane</keyword>
<reference evidence="2 3" key="1">
    <citation type="submission" date="2015-01" db="EMBL/GenBank/DDBJ databases">
        <title>Genome sequence of Jeotgalibacillus alimentarius.</title>
        <authorList>
            <person name="Goh K.M."/>
            <person name="Chan K.-G."/>
            <person name="Yaakop A.S."/>
            <person name="Ee R."/>
            <person name="Gan H.M."/>
            <person name="Chan C.S."/>
        </authorList>
    </citation>
    <scope>NUCLEOTIDE SEQUENCE [LARGE SCALE GENOMIC DNA]</scope>
    <source>
        <strain evidence="2 3">YKJ-13</strain>
    </source>
</reference>
<evidence type="ECO:0000313" key="2">
    <source>
        <dbReference type="EMBL" id="KIL51493.1"/>
    </source>
</evidence>
<dbReference type="PATRIC" id="fig|135826.4.peg.1000"/>
<dbReference type="AlphaFoldDB" id="A0A0C2W656"/>
<organism evidence="2 3">
    <name type="scientific">Jeotgalibacillus alimentarius</name>
    <dbReference type="NCBI Taxonomy" id="135826"/>
    <lineage>
        <taxon>Bacteria</taxon>
        <taxon>Bacillati</taxon>
        <taxon>Bacillota</taxon>
        <taxon>Bacilli</taxon>
        <taxon>Bacillales</taxon>
        <taxon>Caryophanaceae</taxon>
        <taxon>Jeotgalibacillus</taxon>
    </lineage>
</organism>
<keyword evidence="3" id="KW-1185">Reference proteome</keyword>
<keyword evidence="1" id="KW-1133">Transmembrane helix</keyword>
<proteinExistence type="predicted"/>
<dbReference type="EMBL" id="JXRQ01000015">
    <property type="protein sequence ID" value="KIL51493.1"/>
    <property type="molecule type" value="Genomic_DNA"/>
</dbReference>
<feature type="transmembrane region" description="Helical" evidence="1">
    <location>
        <begin position="28"/>
        <end position="46"/>
    </location>
</feature>
<gene>
    <name evidence="2" type="ORF">KP77_10050</name>
</gene>
<dbReference type="OrthoDB" id="2456396at2"/>
<protein>
    <recommendedName>
        <fullName evidence="4">DUF3953 domain-containing protein</fullName>
    </recommendedName>
</protein>